<evidence type="ECO:0000256" key="4">
    <source>
        <dbReference type="ARBA" id="ARBA00023136"/>
    </source>
</evidence>
<dbReference type="PANTHER" id="PTHR12988:SF6">
    <property type="entry name" value="SPHINGOMYELIN PHOSPHODIESTERASE 4"/>
    <property type="match status" value="1"/>
</dbReference>
<dbReference type="GO" id="GO:0046475">
    <property type="term" value="P:glycerophospholipid catabolic process"/>
    <property type="evidence" value="ECO:0007669"/>
    <property type="project" value="TreeGrafter"/>
</dbReference>
<feature type="compositionally biased region" description="Low complexity" evidence="5">
    <location>
        <begin position="57"/>
        <end position="69"/>
    </location>
</feature>
<comment type="subcellular location">
    <subcellularLocation>
        <location evidence="1">Membrane</location>
        <topology evidence="1">Single-pass membrane protein</topology>
    </subcellularLocation>
</comment>
<keyword evidence="3" id="KW-1133">Transmembrane helix</keyword>
<protein>
    <submittedName>
        <fullName evidence="6">Uncharacterized protein</fullName>
    </submittedName>
</protein>
<dbReference type="Ensembl" id="ENSPNYT00000026490.1">
    <property type="protein sequence ID" value="ENSPNYP00000025853.1"/>
    <property type="gene ID" value="ENSPNYG00000019512.1"/>
</dbReference>
<dbReference type="AlphaFoldDB" id="A0A3B4GWR2"/>
<evidence type="ECO:0000256" key="5">
    <source>
        <dbReference type="SAM" id="MobiDB-lite"/>
    </source>
</evidence>
<evidence type="ECO:0000256" key="2">
    <source>
        <dbReference type="ARBA" id="ARBA00022692"/>
    </source>
</evidence>
<feature type="region of interest" description="Disordered" evidence="5">
    <location>
        <begin position="52"/>
        <end position="71"/>
    </location>
</feature>
<dbReference type="GO" id="GO:0016020">
    <property type="term" value="C:membrane"/>
    <property type="evidence" value="ECO:0007669"/>
    <property type="project" value="UniProtKB-SubCell"/>
</dbReference>
<dbReference type="STRING" id="303518.ENSPNYP00000025853"/>
<evidence type="ECO:0000313" key="6">
    <source>
        <dbReference type="Ensembl" id="ENSPNYP00000025853.1"/>
    </source>
</evidence>
<proteinExistence type="predicted"/>
<dbReference type="GO" id="GO:0046513">
    <property type="term" value="P:ceramide biosynthetic process"/>
    <property type="evidence" value="ECO:0007669"/>
    <property type="project" value="TreeGrafter"/>
</dbReference>
<evidence type="ECO:0000256" key="3">
    <source>
        <dbReference type="ARBA" id="ARBA00022989"/>
    </source>
</evidence>
<accession>A0A3B4GWR2</accession>
<dbReference type="GO" id="GO:0050290">
    <property type="term" value="F:sphingomyelin phosphodiesterase D activity"/>
    <property type="evidence" value="ECO:0007669"/>
    <property type="project" value="InterPro"/>
</dbReference>
<dbReference type="GO" id="GO:0006685">
    <property type="term" value="P:sphingomyelin catabolic process"/>
    <property type="evidence" value="ECO:0007669"/>
    <property type="project" value="TreeGrafter"/>
</dbReference>
<reference evidence="6" key="1">
    <citation type="submission" date="2023-09" db="UniProtKB">
        <authorList>
            <consortium name="Ensembl"/>
        </authorList>
    </citation>
    <scope>IDENTIFICATION</scope>
</reference>
<dbReference type="InterPro" id="IPR024129">
    <property type="entry name" value="Sphingomy_SMPD4"/>
</dbReference>
<sequence>MFVEIWLHHYSLEMYQKLQSPQVKEPFSPTEEHVLVVRLLVKHVHAFSNSLKPEQLSSSPSAHSHTHTSPLEEFKRSVTHAAVRLCGSRTFITKIKYYASKADLMVDAFRYASCVSMQW</sequence>
<dbReference type="Pfam" id="PF14724">
    <property type="entry name" value="mit_SMPDase"/>
    <property type="match status" value="1"/>
</dbReference>
<name>A0A3B4GWR2_9CICH</name>
<keyword evidence="4" id="KW-0472">Membrane</keyword>
<evidence type="ECO:0000256" key="1">
    <source>
        <dbReference type="ARBA" id="ARBA00004167"/>
    </source>
</evidence>
<keyword evidence="2" id="KW-0812">Transmembrane</keyword>
<dbReference type="PANTHER" id="PTHR12988">
    <property type="entry name" value="SPHINGOMYELIN PHOSPHODIESTERASE 4"/>
    <property type="match status" value="1"/>
</dbReference>
<dbReference type="GeneTree" id="ENSGT00940000169219"/>
<organism evidence="6">
    <name type="scientific">Pundamilia nyererei</name>
    <dbReference type="NCBI Taxonomy" id="303518"/>
    <lineage>
        <taxon>Eukaryota</taxon>
        <taxon>Metazoa</taxon>
        <taxon>Chordata</taxon>
        <taxon>Craniata</taxon>
        <taxon>Vertebrata</taxon>
        <taxon>Euteleostomi</taxon>
        <taxon>Actinopterygii</taxon>
        <taxon>Neopterygii</taxon>
        <taxon>Teleostei</taxon>
        <taxon>Neoteleostei</taxon>
        <taxon>Acanthomorphata</taxon>
        <taxon>Ovalentaria</taxon>
        <taxon>Cichlomorphae</taxon>
        <taxon>Cichliformes</taxon>
        <taxon>Cichlidae</taxon>
        <taxon>African cichlids</taxon>
        <taxon>Pseudocrenilabrinae</taxon>
        <taxon>Haplochromini</taxon>
        <taxon>Pundamilia</taxon>
    </lineage>
</organism>